<dbReference type="CDD" id="cd04301">
    <property type="entry name" value="NAT_SF"/>
    <property type="match status" value="1"/>
</dbReference>
<dbReference type="AlphaFoldDB" id="K8P0I9"/>
<accession>K8P0I9</accession>
<dbReference type="PATRIC" id="fig|883079.3.peg.4270"/>
<sequence length="187" mass="20613">MHLGIKTRELIPDERSCLLAHLLALDAEDRRLRFGQVLSDDGIRKYTESIDLSRDAVFVSTDDELAIVGAAHLAREEDHAQLGVSVLAKSRGQGIGEALLERCASRTRIWGVRILFMNCLVENAPMMHLARKQGLRIVSSGTEAEAFVRLPRADLASVAAEVTAEHVGLFDHALKAGWLALQGRRPR</sequence>
<name>K8P0I9_9BRAD</name>
<dbReference type="OrthoDB" id="7843527at2"/>
<dbReference type="RefSeq" id="WP_002715050.1">
    <property type="nucleotide sequence ID" value="NZ_KB375281.1"/>
</dbReference>
<keyword evidence="3" id="KW-1185">Reference proteome</keyword>
<dbReference type="EMBL" id="AGWY01000018">
    <property type="protein sequence ID" value="EKS31963.1"/>
    <property type="molecule type" value="Genomic_DNA"/>
</dbReference>
<reference evidence="2 3" key="1">
    <citation type="submission" date="2012-04" db="EMBL/GenBank/DDBJ databases">
        <title>The Genome Sequence of Afipia clevelandensis ATCC 49720.</title>
        <authorList>
            <consortium name="The Broad Institute Genome Sequencing Platform"/>
            <person name="Earl A."/>
            <person name="Ward D."/>
            <person name="Feldgarden M."/>
            <person name="Gevers D."/>
            <person name="Huys G."/>
            <person name="Walker B."/>
            <person name="Young S.K."/>
            <person name="Zeng Q."/>
            <person name="Gargeya S."/>
            <person name="Fitzgerald M."/>
            <person name="Haas B."/>
            <person name="Abouelleil A."/>
            <person name="Alvarado L."/>
            <person name="Arachchi H.M."/>
            <person name="Berlin A."/>
            <person name="Chapman S.B."/>
            <person name="Goldberg J."/>
            <person name="Griggs A."/>
            <person name="Gujja S."/>
            <person name="Hansen M."/>
            <person name="Howarth C."/>
            <person name="Imamovic A."/>
            <person name="Larimer J."/>
            <person name="McCowen C."/>
            <person name="Montmayeur A."/>
            <person name="Murphy C."/>
            <person name="Neiman D."/>
            <person name="Pearson M."/>
            <person name="Priest M."/>
            <person name="Roberts A."/>
            <person name="Saif S."/>
            <person name="Shea T."/>
            <person name="Sisk P."/>
            <person name="Sykes S."/>
            <person name="Wortman J."/>
            <person name="Nusbaum C."/>
            <person name="Birren B."/>
        </authorList>
    </citation>
    <scope>NUCLEOTIDE SEQUENCE [LARGE SCALE GENOMIC DNA]</scope>
    <source>
        <strain evidence="2 3">ATCC 49720</strain>
    </source>
</reference>
<organism evidence="2 3">
    <name type="scientific">Afipia clevelandensis ATCC 49720</name>
    <dbReference type="NCBI Taxonomy" id="883079"/>
    <lineage>
        <taxon>Bacteria</taxon>
        <taxon>Pseudomonadati</taxon>
        <taxon>Pseudomonadota</taxon>
        <taxon>Alphaproteobacteria</taxon>
        <taxon>Hyphomicrobiales</taxon>
        <taxon>Nitrobacteraceae</taxon>
        <taxon>Afipia</taxon>
    </lineage>
</organism>
<dbReference type="SUPFAM" id="SSF55729">
    <property type="entry name" value="Acyl-CoA N-acyltransferases (Nat)"/>
    <property type="match status" value="1"/>
</dbReference>
<evidence type="ECO:0000259" key="1">
    <source>
        <dbReference type="PROSITE" id="PS51186"/>
    </source>
</evidence>
<comment type="caution">
    <text evidence="2">The sequence shown here is derived from an EMBL/GenBank/DDBJ whole genome shotgun (WGS) entry which is preliminary data.</text>
</comment>
<dbReference type="Proteomes" id="UP000001095">
    <property type="component" value="Unassembled WGS sequence"/>
</dbReference>
<dbReference type="InterPro" id="IPR000182">
    <property type="entry name" value="GNAT_dom"/>
</dbReference>
<evidence type="ECO:0000313" key="3">
    <source>
        <dbReference type="Proteomes" id="UP000001095"/>
    </source>
</evidence>
<evidence type="ECO:0000313" key="2">
    <source>
        <dbReference type="EMBL" id="EKS31963.1"/>
    </source>
</evidence>
<gene>
    <name evidence="2" type="ORF">HMPREF9696_04184</name>
</gene>
<proteinExistence type="predicted"/>
<dbReference type="PROSITE" id="PS51186">
    <property type="entry name" value="GNAT"/>
    <property type="match status" value="1"/>
</dbReference>
<dbReference type="HOGENOM" id="CLU_091349_0_1_5"/>
<dbReference type="InterPro" id="IPR016181">
    <property type="entry name" value="Acyl_CoA_acyltransferase"/>
</dbReference>
<dbReference type="GO" id="GO:0016747">
    <property type="term" value="F:acyltransferase activity, transferring groups other than amino-acyl groups"/>
    <property type="evidence" value="ECO:0007669"/>
    <property type="project" value="InterPro"/>
</dbReference>
<feature type="domain" description="N-acetyltransferase" evidence="1">
    <location>
        <begin position="5"/>
        <end position="165"/>
    </location>
</feature>
<protein>
    <recommendedName>
        <fullName evidence="1">N-acetyltransferase domain-containing protein</fullName>
    </recommendedName>
</protein>
<dbReference type="Gene3D" id="3.40.630.30">
    <property type="match status" value="1"/>
</dbReference>
<dbReference type="Pfam" id="PF00583">
    <property type="entry name" value="Acetyltransf_1"/>
    <property type="match status" value="1"/>
</dbReference>